<evidence type="ECO:0000313" key="4">
    <source>
        <dbReference type="Proteomes" id="UP001296943"/>
    </source>
</evidence>
<dbReference type="PROSITE" id="PS51257">
    <property type="entry name" value="PROKAR_LIPOPROTEIN"/>
    <property type="match status" value="1"/>
</dbReference>
<dbReference type="Pfam" id="PF09580">
    <property type="entry name" value="Spore_YhcN_YlaJ"/>
    <property type="match status" value="1"/>
</dbReference>
<comment type="caution">
    <text evidence="3">The sequence shown here is derived from an EMBL/GenBank/DDBJ whole genome shotgun (WGS) entry which is preliminary data.</text>
</comment>
<dbReference type="RefSeq" id="WP_239584298.1">
    <property type="nucleotide sequence ID" value="NZ_JAFBDR010000010.1"/>
</dbReference>
<protein>
    <submittedName>
        <fullName evidence="3">YhcN/YlaJ family sporulation lipoprotein</fullName>
    </submittedName>
</protein>
<organism evidence="3 4">
    <name type="scientific">Aquibacillus albus</name>
    <dbReference type="NCBI Taxonomy" id="1168171"/>
    <lineage>
        <taxon>Bacteria</taxon>
        <taxon>Bacillati</taxon>
        <taxon>Bacillota</taxon>
        <taxon>Bacilli</taxon>
        <taxon>Bacillales</taxon>
        <taxon>Bacillaceae</taxon>
        <taxon>Aquibacillus</taxon>
    </lineage>
</organism>
<evidence type="ECO:0000256" key="1">
    <source>
        <dbReference type="SAM" id="MobiDB-lite"/>
    </source>
</evidence>
<feature type="signal peptide" evidence="2">
    <location>
        <begin position="1"/>
        <end position="20"/>
    </location>
</feature>
<dbReference type="NCBIfam" id="TIGR02898">
    <property type="entry name" value="spore_YhcN_YlaJ"/>
    <property type="match status" value="1"/>
</dbReference>
<keyword evidence="3" id="KW-0449">Lipoprotein</keyword>
<sequence>MNWKTVGLTVVATVSLTACANDNGMETGQQLDNRYTDGTNYENMRFGPNDGGTYDGNYNDWQNVRYNDITRNRANNNGVGDRRDNALTRNNDPRRDNNMGFNNANYDERNGITNQNINNNARDNRWNDENNFEVADEAAERIASQIDDIERAYVLTTDNNAYVAAELNRGADGNNQRNGGNGDNVSDRMERQIKQIVQSVNNDIDNVYVSTNPDFVNLTNNYADDANNGEPVEGFFEQMGEMIERIFPNQR</sequence>
<feature type="compositionally biased region" description="Basic and acidic residues" evidence="1">
    <location>
        <begin position="80"/>
        <end position="97"/>
    </location>
</feature>
<dbReference type="InterPro" id="IPR019076">
    <property type="entry name" value="Spore_lipoprot_YhcN/YlaJ-like"/>
</dbReference>
<dbReference type="Proteomes" id="UP001296943">
    <property type="component" value="Unassembled WGS sequence"/>
</dbReference>
<proteinExistence type="predicted"/>
<keyword evidence="4" id="KW-1185">Reference proteome</keyword>
<name>A0ABS2N0N6_9BACI</name>
<feature type="chain" id="PRO_5047171882" evidence="2">
    <location>
        <begin position="21"/>
        <end position="251"/>
    </location>
</feature>
<feature type="compositionally biased region" description="Low complexity" evidence="1">
    <location>
        <begin position="111"/>
        <end position="121"/>
    </location>
</feature>
<accession>A0ABS2N0N6</accession>
<gene>
    <name evidence="3" type="ORF">JOC48_002107</name>
</gene>
<dbReference type="InterPro" id="IPR014247">
    <property type="entry name" value="Spore_lipoprot_YhcN/YlaJ"/>
</dbReference>
<reference evidence="3 4" key="1">
    <citation type="submission" date="2021-01" db="EMBL/GenBank/DDBJ databases">
        <title>Genomic Encyclopedia of Type Strains, Phase IV (KMG-IV): sequencing the most valuable type-strain genomes for metagenomic binning, comparative biology and taxonomic classification.</title>
        <authorList>
            <person name="Goeker M."/>
        </authorList>
    </citation>
    <scope>NUCLEOTIDE SEQUENCE [LARGE SCALE GENOMIC DNA]</scope>
    <source>
        <strain evidence="3 4">DSM 23711</strain>
    </source>
</reference>
<feature type="region of interest" description="Disordered" evidence="1">
    <location>
        <begin position="71"/>
        <end position="125"/>
    </location>
</feature>
<evidence type="ECO:0000256" key="2">
    <source>
        <dbReference type="SAM" id="SignalP"/>
    </source>
</evidence>
<keyword evidence="2" id="KW-0732">Signal</keyword>
<dbReference type="EMBL" id="JAFBDR010000010">
    <property type="protein sequence ID" value="MBM7571608.1"/>
    <property type="molecule type" value="Genomic_DNA"/>
</dbReference>
<evidence type="ECO:0000313" key="3">
    <source>
        <dbReference type="EMBL" id="MBM7571608.1"/>
    </source>
</evidence>